<keyword evidence="2" id="KW-0378">Hydrolase</keyword>
<evidence type="ECO:0000313" key="5">
    <source>
        <dbReference type="EMBL" id="RMO58355.1"/>
    </source>
</evidence>
<dbReference type="GO" id="GO:0005524">
    <property type="term" value="F:ATP binding"/>
    <property type="evidence" value="ECO:0007669"/>
    <property type="project" value="UniProtKB-KW"/>
</dbReference>
<comment type="caution">
    <text evidence="5">The sequence shown here is derived from an EMBL/GenBank/DDBJ whole genome shotgun (WGS) entry which is preliminary data.</text>
</comment>
<evidence type="ECO:0000313" key="6">
    <source>
        <dbReference type="Proteomes" id="UP000274541"/>
    </source>
</evidence>
<evidence type="ECO:0000256" key="3">
    <source>
        <dbReference type="ARBA" id="ARBA00022840"/>
    </source>
</evidence>
<dbReference type="InterPro" id="IPR029000">
    <property type="entry name" value="Cyclophilin-like_dom_sf"/>
</dbReference>
<reference evidence="5 6" key="1">
    <citation type="submission" date="2018-08" db="EMBL/GenBank/DDBJ databases">
        <title>Recombination of ecologically and evolutionarily significant loci maintains genetic cohesion in the Pseudomonas syringae species complex.</title>
        <authorList>
            <person name="Dillon M."/>
            <person name="Thakur S."/>
            <person name="Almeida R.N.D."/>
            <person name="Weir B.S."/>
            <person name="Guttman D.S."/>
        </authorList>
    </citation>
    <scope>NUCLEOTIDE SEQUENCE [LARGE SCALE GENOMIC DNA]</scope>
    <source>
        <strain evidence="5 6">ICMP 4388</strain>
    </source>
</reference>
<proteinExistence type="predicted"/>
<keyword evidence="1" id="KW-0547">Nucleotide-binding</keyword>
<evidence type="ECO:0000259" key="4">
    <source>
        <dbReference type="SMART" id="SM00797"/>
    </source>
</evidence>
<keyword evidence="3" id="KW-0067">ATP-binding</keyword>
<sequence length="147" mass="15859">MSTAEQPAFEMPRSDEVIILDVVMGPRSDWFSAEAQQLLAQQTWLVTPQSNRIGIRLAGEQSLQRAVAGELPSEGTTVGAIQVPPSGQPVLFLADHPLTGGYPVIGAVATYHLDKAGQIPVNARIRFNPLSAFEPVRPATSDETKNR</sequence>
<dbReference type="SUPFAM" id="SSF50891">
    <property type="entry name" value="Cyclophilin-like"/>
    <property type="match status" value="1"/>
</dbReference>
<dbReference type="Pfam" id="PF02626">
    <property type="entry name" value="CT_A_B"/>
    <property type="match status" value="1"/>
</dbReference>
<dbReference type="AlphaFoldDB" id="A0A3M3WKQ5"/>
<dbReference type="PANTHER" id="PTHR43309">
    <property type="entry name" value="5-OXOPROLINASE SUBUNIT C"/>
    <property type="match status" value="1"/>
</dbReference>
<keyword evidence="5" id="KW-0456">Lyase</keyword>
<dbReference type="Gene3D" id="2.40.100.10">
    <property type="entry name" value="Cyclophilin-like"/>
    <property type="match status" value="1"/>
</dbReference>
<dbReference type="GO" id="GO:0016787">
    <property type="term" value="F:hydrolase activity"/>
    <property type="evidence" value="ECO:0007669"/>
    <property type="project" value="UniProtKB-KW"/>
</dbReference>
<organism evidence="5 6">
    <name type="scientific">Pseudomonas syringae pv. aptata</name>
    <dbReference type="NCBI Taxonomy" id="83167"/>
    <lineage>
        <taxon>Bacteria</taxon>
        <taxon>Pseudomonadati</taxon>
        <taxon>Pseudomonadota</taxon>
        <taxon>Gammaproteobacteria</taxon>
        <taxon>Pseudomonadales</taxon>
        <taxon>Pseudomonadaceae</taxon>
        <taxon>Pseudomonas</taxon>
        <taxon>Pseudomonas syringae</taxon>
    </lineage>
</organism>
<name>A0A3M3WKQ5_PSEAP</name>
<dbReference type="Proteomes" id="UP000274541">
    <property type="component" value="Unassembled WGS sequence"/>
</dbReference>
<evidence type="ECO:0000256" key="2">
    <source>
        <dbReference type="ARBA" id="ARBA00022801"/>
    </source>
</evidence>
<dbReference type="SMART" id="SM00797">
    <property type="entry name" value="AHS2"/>
    <property type="match status" value="1"/>
</dbReference>
<accession>A0A3M3WKQ5</accession>
<dbReference type="InterPro" id="IPR052708">
    <property type="entry name" value="PxpC"/>
</dbReference>
<dbReference type="InterPro" id="IPR003778">
    <property type="entry name" value="CT_A_B"/>
</dbReference>
<feature type="domain" description="Carboxyltransferase" evidence="4">
    <location>
        <begin position="1"/>
        <end position="145"/>
    </location>
</feature>
<dbReference type="EMBL" id="RBPX01000357">
    <property type="protein sequence ID" value="RMO58355.1"/>
    <property type="molecule type" value="Genomic_DNA"/>
</dbReference>
<dbReference type="PANTHER" id="PTHR43309:SF3">
    <property type="entry name" value="5-OXOPROLINASE SUBUNIT C"/>
    <property type="match status" value="1"/>
</dbReference>
<dbReference type="GO" id="GO:0016829">
    <property type="term" value="F:lyase activity"/>
    <property type="evidence" value="ECO:0007669"/>
    <property type="project" value="UniProtKB-KW"/>
</dbReference>
<gene>
    <name evidence="5" type="ORF">ALQ37_00500</name>
</gene>
<evidence type="ECO:0000256" key="1">
    <source>
        <dbReference type="ARBA" id="ARBA00022741"/>
    </source>
</evidence>
<protein>
    <submittedName>
        <fullName evidence="5">Urea amidolyase-related protein</fullName>
    </submittedName>
</protein>